<dbReference type="Pfam" id="PF09335">
    <property type="entry name" value="VTT_dom"/>
    <property type="match status" value="1"/>
</dbReference>
<dbReference type="PANTHER" id="PTHR42709:SF8">
    <property type="entry name" value="UNDECAPRENYL PHOSPHATE TRANSPORTER A"/>
    <property type="match status" value="1"/>
</dbReference>
<keyword evidence="2" id="KW-0472">Membrane</keyword>
<evidence type="ECO:0000256" key="1">
    <source>
        <dbReference type="ARBA" id="ARBA00010792"/>
    </source>
</evidence>
<evidence type="ECO:0000313" key="4">
    <source>
        <dbReference type="EMBL" id="MED1205397.1"/>
    </source>
</evidence>
<sequence>MEANTILNILEFLGHYGFIGIAIALMIEVIPSEIVLAYAGFLVASGRISFFSALTAGVIGGTLAQVFLYLLGKYAGRTFFENYGKYILIHPKHLNKADKWFQSYGPATLFTARFIPIVRHAISVPAGIVKMPFVPFIVYTSAAILPWSLLFLLIGIQLNQHWNRIGQVSGPYIKPIIIIACTALLIYVLYKHFLNKKR</sequence>
<name>A0ABU6MQ93_9BACI</name>
<dbReference type="RefSeq" id="WP_066263041.1">
    <property type="nucleotide sequence ID" value="NZ_JARMAB010000032.1"/>
</dbReference>
<organism evidence="4 5">
    <name type="scientific">Heyndrickxia acidicola</name>
    <dbReference type="NCBI Taxonomy" id="209389"/>
    <lineage>
        <taxon>Bacteria</taxon>
        <taxon>Bacillati</taxon>
        <taxon>Bacillota</taxon>
        <taxon>Bacilli</taxon>
        <taxon>Bacillales</taxon>
        <taxon>Bacillaceae</taxon>
        <taxon>Heyndrickxia</taxon>
    </lineage>
</organism>
<feature type="domain" description="VTT" evidence="3">
    <location>
        <begin position="30"/>
        <end position="156"/>
    </location>
</feature>
<feature type="transmembrane region" description="Helical" evidence="2">
    <location>
        <begin position="50"/>
        <end position="71"/>
    </location>
</feature>
<evidence type="ECO:0000259" key="3">
    <source>
        <dbReference type="Pfam" id="PF09335"/>
    </source>
</evidence>
<dbReference type="Proteomes" id="UP001341444">
    <property type="component" value="Unassembled WGS sequence"/>
</dbReference>
<keyword evidence="2" id="KW-0812">Transmembrane</keyword>
<proteinExistence type="inferred from homology"/>
<feature type="transmembrane region" description="Helical" evidence="2">
    <location>
        <begin position="172"/>
        <end position="190"/>
    </location>
</feature>
<accession>A0ABU6MQ93</accession>
<dbReference type="InterPro" id="IPR051311">
    <property type="entry name" value="DedA_domain"/>
</dbReference>
<evidence type="ECO:0000256" key="2">
    <source>
        <dbReference type="SAM" id="Phobius"/>
    </source>
</evidence>
<dbReference type="EMBL" id="JARMAB010000032">
    <property type="protein sequence ID" value="MED1205397.1"/>
    <property type="molecule type" value="Genomic_DNA"/>
</dbReference>
<comment type="similarity">
    <text evidence="1">Belongs to the DedA family.</text>
</comment>
<dbReference type="InterPro" id="IPR032816">
    <property type="entry name" value="VTT_dom"/>
</dbReference>
<keyword evidence="2" id="KW-1133">Transmembrane helix</keyword>
<gene>
    <name evidence="4" type="ORF">P4T90_20305</name>
</gene>
<feature type="transmembrane region" description="Helical" evidence="2">
    <location>
        <begin position="12"/>
        <end position="30"/>
    </location>
</feature>
<evidence type="ECO:0000313" key="5">
    <source>
        <dbReference type="Proteomes" id="UP001341444"/>
    </source>
</evidence>
<comment type="caution">
    <text evidence="4">The sequence shown here is derived from an EMBL/GenBank/DDBJ whole genome shotgun (WGS) entry which is preliminary data.</text>
</comment>
<protein>
    <submittedName>
        <fullName evidence="4">DedA family protein</fullName>
    </submittedName>
</protein>
<keyword evidence="5" id="KW-1185">Reference proteome</keyword>
<reference evidence="4 5" key="1">
    <citation type="submission" date="2023-03" db="EMBL/GenBank/DDBJ databases">
        <title>Bacillus Genome Sequencing.</title>
        <authorList>
            <person name="Dunlap C."/>
        </authorList>
    </citation>
    <scope>NUCLEOTIDE SEQUENCE [LARGE SCALE GENOMIC DNA]</scope>
    <source>
        <strain evidence="4 5">B-23453</strain>
    </source>
</reference>
<feature type="transmembrane region" description="Helical" evidence="2">
    <location>
        <begin position="136"/>
        <end position="160"/>
    </location>
</feature>
<dbReference type="PANTHER" id="PTHR42709">
    <property type="entry name" value="ALKALINE PHOSPHATASE LIKE PROTEIN"/>
    <property type="match status" value="1"/>
</dbReference>